<gene>
    <name evidence="2" type="ORF">DFH08DRAFT_872354</name>
</gene>
<accession>A0AAD6ZX08</accession>
<keyword evidence="3" id="KW-1185">Reference proteome</keyword>
<dbReference type="SUPFAM" id="SSF55961">
    <property type="entry name" value="Bet v1-like"/>
    <property type="match status" value="1"/>
</dbReference>
<feature type="domain" description="DUF3074" evidence="1">
    <location>
        <begin position="57"/>
        <end position="219"/>
    </location>
</feature>
<dbReference type="InterPro" id="IPR023393">
    <property type="entry name" value="START-like_dom_sf"/>
</dbReference>
<dbReference type="Gene3D" id="3.30.530.20">
    <property type="match status" value="1"/>
</dbReference>
<comment type="caution">
    <text evidence="2">The sequence shown here is derived from an EMBL/GenBank/DDBJ whole genome shotgun (WGS) entry which is preliminary data.</text>
</comment>
<evidence type="ECO:0000259" key="1">
    <source>
        <dbReference type="Pfam" id="PF11274"/>
    </source>
</evidence>
<organism evidence="2 3">
    <name type="scientific">Mycena albidolilacea</name>
    <dbReference type="NCBI Taxonomy" id="1033008"/>
    <lineage>
        <taxon>Eukaryota</taxon>
        <taxon>Fungi</taxon>
        <taxon>Dikarya</taxon>
        <taxon>Basidiomycota</taxon>
        <taxon>Agaricomycotina</taxon>
        <taxon>Agaricomycetes</taxon>
        <taxon>Agaricomycetidae</taxon>
        <taxon>Agaricales</taxon>
        <taxon>Marasmiineae</taxon>
        <taxon>Mycenaceae</taxon>
        <taxon>Mycena</taxon>
    </lineage>
</organism>
<name>A0AAD6ZX08_9AGAR</name>
<evidence type="ECO:0000313" key="3">
    <source>
        <dbReference type="Proteomes" id="UP001218218"/>
    </source>
</evidence>
<dbReference type="EMBL" id="JARIHO010000023">
    <property type="protein sequence ID" value="KAJ7343318.1"/>
    <property type="molecule type" value="Genomic_DNA"/>
</dbReference>
<evidence type="ECO:0000313" key="2">
    <source>
        <dbReference type="EMBL" id="KAJ7343318.1"/>
    </source>
</evidence>
<dbReference type="Proteomes" id="UP001218218">
    <property type="component" value="Unassembled WGS sequence"/>
</dbReference>
<reference evidence="2" key="1">
    <citation type="submission" date="2023-03" db="EMBL/GenBank/DDBJ databases">
        <title>Massive genome expansion in bonnet fungi (Mycena s.s.) driven by repeated elements and novel gene families across ecological guilds.</title>
        <authorList>
            <consortium name="Lawrence Berkeley National Laboratory"/>
            <person name="Harder C.B."/>
            <person name="Miyauchi S."/>
            <person name="Viragh M."/>
            <person name="Kuo A."/>
            <person name="Thoen E."/>
            <person name="Andreopoulos B."/>
            <person name="Lu D."/>
            <person name="Skrede I."/>
            <person name="Drula E."/>
            <person name="Henrissat B."/>
            <person name="Morin E."/>
            <person name="Kohler A."/>
            <person name="Barry K."/>
            <person name="LaButti K."/>
            <person name="Morin E."/>
            <person name="Salamov A."/>
            <person name="Lipzen A."/>
            <person name="Mereny Z."/>
            <person name="Hegedus B."/>
            <person name="Baldrian P."/>
            <person name="Stursova M."/>
            <person name="Weitz H."/>
            <person name="Taylor A."/>
            <person name="Grigoriev I.V."/>
            <person name="Nagy L.G."/>
            <person name="Martin F."/>
            <person name="Kauserud H."/>
        </authorList>
    </citation>
    <scope>NUCLEOTIDE SEQUENCE</scope>
    <source>
        <strain evidence="2">CBHHK002</strain>
    </source>
</reference>
<sequence length="226" mass="25240">MLSITPLKLSAIPSDEEVLKAADALLESTSSWKEGKTFHKQVKTLHRAKGSEDGAAWHARVSIHKPAEATFTQMWSKLGEDKALNEMKFIPNIKKVTKVKEISATQSVWTLYYTFPPPIAPRVFTVVQITRLNDSSPRSGTIVSIPVDLSEDQELAKLEEKGVKGRYASVERILELEDGNLEWRMATSSTPGGSIPTYFVERSLPGQIAEDVPHFLKWLHSLPKTE</sequence>
<dbReference type="PANTHER" id="PTHR40370">
    <property type="entry name" value="EXPRESSED PROTEIN"/>
    <property type="match status" value="1"/>
</dbReference>
<dbReference type="Pfam" id="PF11274">
    <property type="entry name" value="DUF3074"/>
    <property type="match status" value="1"/>
</dbReference>
<dbReference type="InterPro" id="IPR024500">
    <property type="entry name" value="DUF3074"/>
</dbReference>
<proteinExistence type="predicted"/>
<dbReference type="PANTHER" id="PTHR40370:SF1">
    <property type="entry name" value="DUF3074 DOMAIN-CONTAINING PROTEIN"/>
    <property type="match status" value="1"/>
</dbReference>
<protein>
    <recommendedName>
        <fullName evidence="1">DUF3074 domain-containing protein</fullName>
    </recommendedName>
</protein>
<dbReference type="AlphaFoldDB" id="A0AAD6ZX08"/>